<reference evidence="4 5" key="1">
    <citation type="journal article" date="2015" name="Emerg. Microbes Infect.">
        <title>Characterization of 17 strains belonging to the Mycobacterium simiae complex and description of Mycobacterium paraense sp. nov.</title>
        <authorList>
            <person name="Fusco da Costa A.R."/>
            <person name="Fedrizzi T."/>
            <person name="Lopes M.L."/>
            <person name="Pecorari M."/>
            <person name="Oliveira da Costa W.L."/>
            <person name="Giacobazzi E."/>
            <person name="da Costa Bahia J.R."/>
            <person name="De Sanctis V."/>
            <person name="Batista Lima K.V."/>
            <person name="Bertorelli R."/>
            <person name="Grottola A."/>
            <person name="Fabio A."/>
            <person name="Mariottini A."/>
            <person name="Ferretti P."/>
            <person name="Di Leva F."/>
            <person name="Fregni Serpini G."/>
            <person name="Tagliazucchi S."/>
            <person name="Rumpianesi F."/>
            <person name="Jousson O."/>
            <person name="Segata N."/>
            <person name="Tortoli E."/>
        </authorList>
    </citation>
    <scope>NUCLEOTIDE SEQUENCE [LARGE SCALE GENOMIC DNA]</scope>
    <source>
        <strain evidence="2 5">FI-07156</strain>
        <strain evidence="3 4">IEC33</strain>
    </source>
</reference>
<dbReference type="PROSITE" id="PS51318">
    <property type="entry name" value="TAT"/>
    <property type="match status" value="1"/>
</dbReference>
<dbReference type="InterPro" id="IPR006311">
    <property type="entry name" value="TAT_signal"/>
</dbReference>
<dbReference type="EMBL" id="LQPK01000001">
    <property type="protein sequence ID" value="ORW34110.1"/>
    <property type="molecule type" value="Genomic_DNA"/>
</dbReference>
<comment type="caution">
    <text evidence="3">The sequence shown here is derived from an EMBL/GenBank/DDBJ whole genome shotgun (WGS) entry which is preliminary data.</text>
</comment>
<reference evidence="2" key="3">
    <citation type="submission" date="2016-01" db="EMBL/GenBank/DDBJ databases">
        <authorList>
            <person name="Ana R.F.D.C."/>
            <person name="Tarcisio F."/>
            <person name="Maria L.L."/>
            <person name="Monica P."/>
            <person name="Wana L.O.D.C."/>
            <person name="Elisabetta G."/>
            <person name="Jeann R.D.C.B."/>
            <person name="Veronica D.S."/>
            <person name="Karla V.B.L."/>
            <person name="Roberto B."/>
            <person name="Antonella G."/>
            <person name="Anna F."/>
            <person name="Alessandro M."/>
            <person name="Pamela F."/>
            <person name="Francesca D.L."/>
            <person name="Giulia F.S."/>
            <person name="Sara T."/>
            <person name="Fabio R."/>
            <person name="Olivier J."/>
            <person name="Nicola S."/>
            <person name="Enrico T."/>
        </authorList>
    </citation>
    <scope>NUCLEOTIDE SEQUENCE</scope>
    <source>
        <strain evidence="2">FI-07156</strain>
    </source>
</reference>
<accession>A0A1X2A560</accession>
<gene>
    <name evidence="3" type="ORF">AWB90_22065</name>
    <name evidence="2" type="ORF">AWB91_00670</name>
</gene>
<organism evidence="3 4">
    <name type="scientific">Mycobacterium paraense</name>
    <dbReference type="NCBI Taxonomy" id="767916"/>
    <lineage>
        <taxon>Bacteria</taxon>
        <taxon>Bacillati</taxon>
        <taxon>Actinomycetota</taxon>
        <taxon>Actinomycetes</taxon>
        <taxon>Mycobacteriales</taxon>
        <taxon>Mycobacteriaceae</taxon>
        <taxon>Mycobacterium</taxon>
        <taxon>Mycobacterium simiae complex</taxon>
    </lineage>
</organism>
<dbReference type="Proteomes" id="UP000193285">
    <property type="component" value="Unassembled WGS sequence"/>
</dbReference>
<evidence type="ECO:0000313" key="3">
    <source>
        <dbReference type="EMBL" id="ORW40622.1"/>
    </source>
</evidence>
<dbReference type="RefSeq" id="WP_085102643.1">
    <property type="nucleotide sequence ID" value="NZ_LQPK01000001.1"/>
</dbReference>
<evidence type="ECO:0000313" key="4">
    <source>
        <dbReference type="Proteomes" id="UP000193285"/>
    </source>
</evidence>
<dbReference type="Proteomes" id="UP000193801">
    <property type="component" value="Unassembled WGS sequence"/>
</dbReference>
<reference evidence="3" key="2">
    <citation type="submission" date="2016-01" db="EMBL/GenBank/DDBJ databases">
        <authorList>
            <person name="Oliw E.H."/>
        </authorList>
    </citation>
    <scope>NUCLEOTIDE SEQUENCE</scope>
    <source>
        <strain evidence="3">IEC33</strain>
    </source>
</reference>
<sequence>MTRRRRSAIAIVAALGAFVALVAGSALRPQFAAAALPEPAAWSAGVPVAGPHAAQGELRASAPAAPTDKKPFHSTWMTKDRPPTPGRLSPPSVGSPLPVSFATLGFRPRGARPRAPAALEADPDILTRFCVARR</sequence>
<evidence type="ECO:0000313" key="2">
    <source>
        <dbReference type="EMBL" id="ORW34110.1"/>
    </source>
</evidence>
<feature type="region of interest" description="Disordered" evidence="1">
    <location>
        <begin position="53"/>
        <end position="96"/>
    </location>
</feature>
<dbReference type="EMBL" id="LQPN01000066">
    <property type="protein sequence ID" value="ORW40622.1"/>
    <property type="molecule type" value="Genomic_DNA"/>
</dbReference>
<keyword evidence="5" id="KW-1185">Reference proteome</keyword>
<proteinExistence type="predicted"/>
<evidence type="ECO:0000313" key="5">
    <source>
        <dbReference type="Proteomes" id="UP000193801"/>
    </source>
</evidence>
<protein>
    <submittedName>
        <fullName evidence="3">Uncharacterized protein</fullName>
    </submittedName>
</protein>
<feature type="compositionally biased region" description="Low complexity" evidence="1">
    <location>
        <begin position="86"/>
        <end position="96"/>
    </location>
</feature>
<name>A0A1X2A560_9MYCO</name>
<evidence type="ECO:0000256" key="1">
    <source>
        <dbReference type="SAM" id="MobiDB-lite"/>
    </source>
</evidence>
<dbReference type="AlphaFoldDB" id="A0A1X2A560"/>